<evidence type="ECO:0000256" key="7">
    <source>
        <dbReference type="RuleBase" id="RU003619"/>
    </source>
</evidence>
<evidence type="ECO:0000256" key="3">
    <source>
        <dbReference type="ARBA" id="ARBA00022884"/>
    </source>
</evidence>
<dbReference type="InterPro" id="IPR020606">
    <property type="entry name" value="Ribosomal_uS7_CS"/>
</dbReference>
<dbReference type="FunFam" id="1.10.455.10:FF:000001">
    <property type="entry name" value="30S ribosomal protein S7"/>
    <property type="match status" value="1"/>
</dbReference>
<dbReference type="PANTHER" id="PTHR11205">
    <property type="entry name" value="RIBOSOMAL PROTEIN S7"/>
    <property type="match status" value="1"/>
</dbReference>
<evidence type="ECO:0000256" key="4">
    <source>
        <dbReference type="ARBA" id="ARBA00022980"/>
    </source>
</evidence>
<dbReference type="STRING" id="1802627.A3A70_01065"/>
<dbReference type="InterPro" id="IPR000235">
    <property type="entry name" value="Ribosomal_uS7"/>
</dbReference>
<dbReference type="InterPro" id="IPR023798">
    <property type="entry name" value="Ribosomal_uS7_dom"/>
</dbReference>
<dbReference type="PIRSF" id="PIRSF002122">
    <property type="entry name" value="RPS7p_RPS7a_RPS5e_RPS7o"/>
    <property type="match status" value="1"/>
</dbReference>
<dbReference type="GO" id="GO:0003735">
    <property type="term" value="F:structural constituent of ribosome"/>
    <property type="evidence" value="ECO:0007669"/>
    <property type="project" value="InterPro"/>
</dbReference>
<feature type="domain" description="Small ribosomal subunit protein uS7" evidence="8">
    <location>
        <begin position="3"/>
        <end position="148"/>
    </location>
</feature>
<dbReference type="GO" id="GO:0015935">
    <property type="term" value="C:small ribosomal subunit"/>
    <property type="evidence" value="ECO:0007669"/>
    <property type="project" value="InterPro"/>
</dbReference>
<comment type="subunit">
    <text evidence="6">Part of the 30S ribosomal subunit. Contacts proteins S9 and S11.</text>
</comment>
<reference evidence="9 10" key="1">
    <citation type="journal article" date="2016" name="Nat. Commun.">
        <title>Thousands of microbial genomes shed light on interconnected biogeochemical processes in an aquifer system.</title>
        <authorList>
            <person name="Anantharaman K."/>
            <person name="Brown C.T."/>
            <person name="Hug L.A."/>
            <person name="Sharon I."/>
            <person name="Castelle C.J."/>
            <person name="Probst A.J."/>
            <person name="Thomas B.C."/>
            <person name="Singh A."/>
            <person name="Wilkins M.J."/>
            <person name="Karaoz U."/>
            <person name="Brodie E.L."/>
            <person name="Williams K.H."/>
            <person name="Hubbard S.S."/>
            <person name="Banfield J.F."/>
        </authorList>
    </citation>
    <scope>NUCLEOTIDE SEQUENCE [LARGE SCALE GENOMIC DNA]</scope>
</reference>
<dbReference type="Pfam" id="PF00177">
    <property type="entry name" value="Ribosomal_S7"/>
    <property type="match status" value="1"/>
</dbReference>
<organism evidence="9 10">
    <name type="scientific">candidate division WWE3 bacterium RIFCSPLOWO2_01_FULL_42_11</name>
    <dbReference type="NCBI Taxonomy" id="1802627"/>
    <lineage>
        <taxon>Bacteria</taxon>
        <taxon>Katanobacteria</taxon>
    </lineage>
</organism>
<dbReference type="GO" id="GO:0000049">
    <property type="term" value="F:tRNA binding"/>
    <property type="evidence" value="ECO:0007669"/>
    <property type="project" value="UniProtKB-UniRule"/>
</dbReference>
<dbReference type="Gene3D" id="1.10.455.10">
    <property type="entry name" value="Ribosomal protein S7 domain"/>
    <property type="match status" value="1"/>
</dbReference>
<dbReference type="GO" id="GO:0006412">
    <property type="term" value="P:translation"/>
    <property type="evidence" value="ECO:0007669"/>
    <property type="project" value="UniProtKB-UniRule"/>
</dbReference>
<evidence type="ECO:0000256" key="6">
    <source>
        <dbReference type="HAMAP-Rule" id="MF_00480"/>
    </source>
</evidence>
<sequence>MPRHAITKKRTLYPDPLYKSRLVTRMVNAVMLDGKKGVAQGLVYGAIGQIDADPVQAVKFFDEAMRNVMPSVEVRSRRVGGANYQVPVPVRNERSEALAVRWVIDAARARKGKPMTESLSMELQDALKKTGEAVKKRDTVYKMAEANKAFSHFRW</sequence>
<keyword evidence="2 6" id="KW-0699">rRNA-binding</keyword>
<evidence type="ECO:0000313" key="10">
    <source>
        <dbReference type="Proteomes" id="UP000178964"/>
    </source>
</evidence>
<comment type="similarity">
    <text evidence="1 6 7">Belongs to the universal ribosomal protein uS7 family.</text>
</comment>
<protein>
    <recommendedName>
        <fullName evidence="6">Small ribosomal subunit protein uS7</fullName>
    </recommendedName>
</protein>
<dbReference type="Proteomes" id="UP000178964">
    <property type="component" value="Unassembled WGS sequence"/>
</dbReference>
<evidence type="ECO:0000259" key="8">
    <source>
        <dbReference type="Pfam" id="PF00177"/>
    </source>
</evidence>
<proteinExistence type="inferred from homology"/>
<dbReference type="EMBL" id="MEVK01000008">
    <property type="protein sequence ID" value="OGC59749.1"/>
    <property type="molecule type" value="Genomic_DNA"/>
</dbReference>
<dbReference type="NCBIfam" id="TIGR01029">
    <property type="entry name" value="rpsG_bact"/>
    <property type="match status" value="1"/>
</dbReference>
<comment type="function">
    <text evidence="6">One of the primary rRNA binding proteins, it binds directly to 16S rRNA where it nucleates assembly of the head domain of the 30S subunit. Is located at the subunit interface close to the decoding center, probably blocks exit of the E-site tRNA.</text>
</comment>
<evidence type="ECO:0000256" key="1">
    <source>
        <dbReference type="ARBA" id="ARBA00007151"/>
    </source>
</evidence>
<keyword evidence="5 6" id="KW-0687">Ribonucleoprotein</keyword>
<evidence type="ECO:0000256" key="2">
    <source>
        <dbReference type="ARBA" id="ARBA00022730"/>
    </source>
</evidence>
<keyword evidence="6" id="KW-0820">tRNA-binding</keyword>
<dbReference type="InterPro" id="IPR036823">
    <property type="entry name" value="Ribosomal_uS7_dom_sf"/>
</dbReference>
<dbReference type="GO" id="GO:0019843">
    <property type="term" value="F:rRNA binding"/>
    <property type="evidence" value="ECO:0007669"/>
    <property type="project" value="UniProtKB-UniRule"/>
</dbReference>
<evidence type="ECO:0000256" key="5">
    <source>
        <dbReference type="ARBA" id="ARBA00023274"/>
    </source>
</evidence>
<name>A0A1F4VRH7_UNCKA</name>
<dbReference type="CDD" id="cd14869">
    <property type="entry name" value="uS7_Bacteria"/>
    <property type="match status" value="1"/>
</dbReference>
<comment type="caution">
    <text evidence="9">The sequence shown here is derived from an EMBL/GenBank/DDBJ whole genome shotgun (WGS) entry which is preliminary data.</text>
</comment>
<dbReference type="AlphaFoldDB" id="A0A1F4VRH7"/>
<gene>
    <name evidence="6" type="primary">rpsG</name>
    <name evidence="9" type="ORF">A3A70_01065</name>
</gene>
<keyword evidence="4 6" id="KW-0689">Ribosomal protein</keyword>
<keyword evidence="3 6" id="KW-0694">RNA-binding</keyword>
<dbReference type="HAMAP" id="MF_00480_B">
    <property type="entry name" value="Ribosomal_uS7_B"/>
    <property type="match status" value="1"/>
</dbReference>
<dbReference type="SUPFAM" id="SSF47973">
    <property type="entry name" value="Ribosomal protein S7"/>
    <property type="match status" value="1"/>
</dbReference>
<accession>A0A1F4VRH7</accession>
<evidence type="ECO:0000313" key="9">
    <source>
        <dbReference type="EMBL" id="OGC59749.1"/>
    </source>
</evidence>
<dbReference type="InterPro" id="IPR005717">
    <property type="entry name" value="Ribosomal_uS7_bac/org-type"/>
</dbReference>
<dbReference type="PROSITE" id="PS00052">
    <property type="entry name" value="RIBOSOMAL_S7"/>
    <property type="match status" value="1"/>
</dbReference>